<evidence type="ECO:0000313" key="1">
    <source>
        <dbReference type="EMBL" id="KKL87347.1"/>
    </source>
</evidence>
<comment type="caution">
    <text evidence="1">The sequence shown here is derived from an EMBL/GenBank/DDBJ whole genome shotgun (WGS) entry which is preliminary data.</text>
</comment>
<proteinExistence type="predicted"/>
<dbReference type="AlphaFoldDB" id="A0A0F9IJD9"/>
<organism evidence="1">
    <name type="scientific">marine sediment metagenome</name>
    <dbReference type="NCBI Taxonomy" id="412755"/>
    <lineage>
        <taxon>unclassified sequences</taxon>
        <taxon>metagenomes</taxon>
        <taxon>ecological metagenomes</taxon>
    </lineage>
</organism>
<reference evidence="1" key="1">
    <citation type="journal article" date="2015" name="Nature">
        <title>Complex archaea that bridge the gap between prokaryotes and eukaryotes.</title>
        <authorList>
            <person name="Spang A."/>
            <person name="Saw J.H."/>
            <person name="Jorgensen S.L."/>
            <person name="Zaremba-Niedzwiedzka K."/>
            <person name="Martijn J."/>
            <person name="Lind A.E."/>
            <person name="van Eijk R."/>
            <person name="Schleper C."/>
            <person name="Guy L."/>
            <person name="Ettema T.J."/>
        </authorList>
    </citation>
    <scope>NUCLEOTIDE SEQUENCE</scope>
</reference>
<protein>
    <submittedName>
        <fullName evidence="1">Uncharacterized protein</fullName>
    </submittedName>
</protein>
<gene>
    <name evidence="1" type="ORF">LCGC14_1935600</name>
</gene>
<name>A0A0F9IJD9_9ZZZZ</name>
<accession>A0A0F9IJD9</accession>
<dbReference type="EMBL" id="LAZR01020857">
    <property type="protein sequence ID" value="KKL87347.1"/>
    <property type="molecule type" value="Genomic_DNA"/>
</dbReference>
<sequence>MIVGCWGEDKSCKTTFALTFPKPMVFMELDIGGFDRAIYRFQSEFDSGAIKYEAYPLPMTFGKFDPAKLEVRPSKVIVGMKELFYEWASKYIAHLKDDNIKTIVIDTATLLKTITDDCYLQELQENQLPIDNFGKGKDGKPMRVQLLQIEYREPNNRMRGILYQAKSSKKHLVLVHHARDKYGPMPTRDGSIATGPTGKRERAGFATLGDSADVILHNYWDRTKMKPYAEVELAEVKALEGMVFEEPSYQLLESSIRFHKANALATGNNDTAQAT</sequence>